<evidence type="ECO:0000313" key="2">
    <source>
        <dbReference type="Proteomes" id="UP000000493"/>
    </source>
</evidence>
<dbReference type="EMBL" id="CP002859">
    <property type="protein sequence ID" value="AEI46804.1"/>
    <property type="molecule type" value="Genomic_DNA"/>
</dbReference>
<name>A0A7U3ZGI2_RUNSL</name>
<dbReference type="RefSeq" id="WP_013926129.1">
    <property type="nucleotide sequence ID" value="NC_015703.1"/>
</dbReference>
<gene>
    <name evidence="1" type="ordered locus">Runsl_0352</name>
</gene>
<organism evidence="1 2">
    <name type="scientific">Runella slithyformis (strain ATCC 29530 / DSM 19594 / LMG 11500 / NCIMB 11436 / LSU 4)</name>
    <dbReference type="NCBI Taxonomy" id="761193"/>
    <lineage>
        <taxon>Bacteria</taxon>
        <taxon>Pseudomonadati</taxon>
        <taxon>Bacteroidota</taxon>
        <taxon>Cytophagia</taxon>
        <taxon>Cytophagales</taxon>
        <taxon>Spirosomataceae</taxon>
        <taxon>Runella</taxon>
    </lineage>
</organism>
<dbReference type="KEGG" id="rsi:Runsl_0352"/>
<reference evidence="1 2" key="2">
    <citation type="journal article" date="2012" name="Stand. Genomic Sci.">
        <title>Complete genome sequence of the aquatic bacterium Runella slithyformis type strain (LSU 4(T)).</title>
        <authorList>
            <person name="Copeland A."/>
            <person name="Zhang X."/>
            <person name="Misra M."/>
            <person name="Lapidus A."/>
            <person name="Nolan M."/>
            <person name="Lucas S."/>
            <person name="Deshpande S."/>
            <person name="Cheng J.F."/>
            <person name="Tapia R."/>
            <person name="Goodwin L.A."/>
            <person name="Pitluck S."/>
            <person name="Liolios K."/>
            <person name="Pagani I."/>
            <person name="Ivanova N."/>
            <person name="Mikhailova N."/>
            <person name="Pati A."/>
            <person name="Chen A."/>
            <person name="Palaniappan K."/>
            <person name="Land M."/>
            <person name="Hauser L."/>
            <person name="Pan C."/>
            <person name="Jeffries C.D."/>
            <person name="Detter J.C."/>
            <person name="Brambilla E.M."/>
            <person name="Rohde M."/>
            <person name="Djao O.D."/>
            <person name="Goker M."/>
            <person name="Sikorski J."/>
            <person name="Tindall B.J."/>
            <person name="Woyke T."/>
            <person name="Bristow J."/>
            <person name="Eisen J.A."/>
            <person name="Markowitz V."/>
            <person name="Hugenholtz P."/>
            <person name="Kyrpides N.C."/>
            <person name="Klenk H.P."/>
            <person name="Mavromatis K."/>
        </authorList>
    </citation>
    <scope>NUCLEOTIDE SEQUENCE [LARGE SCALE GENOMIC DNA]</scope>
    <source>
        <strain evidence="2">ATCC 29530 / DSM 19594 / LMG 11500 / NCIMB 11436 / LSU 4</strain>
    </source>
</reference>
<evidence type="ECO:0000313" key="1">
    <source>
        <dbReference type="EMBL" id="AEI46804.1"/>
    </source>
</evidence>
<accession>A0A7U3ZGI2</accession>
<dbReference type="Proteomes" id="UP000000493">
    <property type="component" value="Chromosome"/>
</dbReference>
<protein>
    <submittedName>
        <fullName evidence="1">Uncharacterized protein</fullName>
    </submittedName>
</protein>
<reference evidence="2" key="1">
    <citation type="submission" date="2011-06" db="EMBL/GenBank/DDBJ databases">
        <title>The complete genome of chromosome of Runella slithyformis DSM 19594.</title>
        <authorList>
            <consortium name="US DOE Joint Genome Institute (JGI-PGF)"/>
            <person name="Lucas S."/>
            <person name="Han J."/>
            <person name="Lapidus A."/>
            <person name="Bruce D."/>
            <person name="Goodwin L."/>
            <person name="Pitluck S."/>
            <person name="Peters L."/>
            <person name="Kyrpides N."/>
            <person name="Mavromatis K."/>
            <person name="Ivanova N."/>
            <person name="Ovchinnikova G."/>
            <person name="Zhang X."/>
            <person name="Misra M."/>
            <person name="Detter J.C."/>
            <person name="Tapia R."/>
            <person name="Han C."/>
            <person name="Land M."/>
            <person name="Hauser L."/>
            <person name="Markowitz V."/>
            <person name="Cheng J.-F."/>
            <person name="Hugenholtz P."/>
            <person name="Woyke T."/>
            <person name="Wu D."/>
            <person name="Tindall B."/>
            <person name="Faehrich R."/>
            <person name="Brambilla E."/>
            <person name="Klenk H.-P."/>
            <person name="Eisen J.A."/>
        </authorList>
    </citation>
    <scope>NUCLEOTIDE SEQUENCE [LARGE SCALE GENOMIC DNA]</scope>
    <source>
        <strain evidence="2">ATCC 29530 / DSM 19594 / LMG 11500 / NCIMB 11436 / LSU 4</strain>
    </source>
</reference>
<sequence>MLITADFQNYLDYFKAWAEAQGLFFLYGGVELGIQYATSKEDFSYPFAWLEQPEILSEDNGAGQLIEAYYGGISVICSAALDDRAAQVQAEVDAMRLLQGLQKKMRLDNRHKGTLDCTISGMKKTAVDRGWAGSHWGWRLEFELRFSANGLLS</sequence>
<dbReference type="AlphaFoldDB" id="A0A7U3ZGI2"/>
<keyword evidence="2" id="KW-1185">Reference proteome</keyword>
<proteinExistence type="predicted"/>